<dbReference type="InterPro" id="IPR011650">
    <property type="entry name" value="Peptidase_M20_dimer"/>
</dbReference>
<accession>A0A517Q4T4</accession>
<dbReference type="Pfam" id="PF07687">
    <property type="entry name" value="M20_dimer"/>
    <property type="match status" value="1"/>
</dbReference>
<evidence type="ECO:0000313" key="3">
    <source>
        <dbReference type="EMBL" id="QDT26621.1"/>
    </source>
</evidence>
<feature type="binding site" evidence="2">
    <location>
        <position position="357"/>
    </location>
    <ligand>
        <name>Mn(2+)</name>
        <dbReference type="ChEBI" id="CHEBI:29035"/>
        <label>2</label>
    </ligand>
</feature>
<feature type="binding site" evidence="2">
    <location>
        <position position="158"/>
    </location>
    <ligand>
        <name>Mn(2+)</name>
        <dbReference type="ChEBI" id="CHEBI:29035"/>
        <label>2</label>
    </ligand>
</feature>
<dbReference type="InterPro" id="IPR036264">
    <property type="entry name" value="Bact_exopeptidase_dim_dom"/>
</dbReference>
<feature type="binding site" evidence="2">
    <location>
        <position position="101"/>
    </location>
    <ligand>
        <name>Mn(2+)</name>
        <dbReference type="ChEBI" id="CHEBI:29035"/>
        <label>2</label>
    </ligand>
</feature>
<organism evidence="3 4">
    <name type="scientific">Gimesia panareensis</name>
    <dbReference type="NCBI Taxonomy" id="2527978"/>
    <lineage>
        <taxon>Bacteria</taxon>
        <taxon>Pseudomonadati</taxon>
        <taxon>Planctomycetota</taxon>
        <taxon>Planctomycetia</taxon>
        <taxon>Planctomycetales</taxon>
        <taxon>Planctomycetaceae</taxon>
        <taxon>Gimesia</taxon>
    </lineage>
</organism>
<name>A0A518A6W4_9PLAN</name>
<accession>A0A518A6W4</accession>
<dbReference type="FunFam" id="3.30.70.360:FF:000001">
    <property type="entry name" value="N-acetyldiaminopimelate deacetylase"/>
    <property type="match status" value="1"/>
</dbReference>
<dbReference type="GO" id="GO:0019877">
    <property type="term" value="P:diaminopimelate biosynthetic process"/>
    <property type="evidence" value="ECO:0007669"/>
    <property type="project" value="UniProtKB-ARBA"/>
</dbReference>
<keyword evidence="2" id="KW-0464">Manganese</keyword>
<evidence type="ECO:0000256" key="1">
    <source>
        <dbReference type="ARBA" id="ARBA00022801"/>
    </source>
</evidence>
<dbReference type="GO" id="GO:0050118">
    <property type="term" value="F:N-acetyldiaminopimelate deacetylase activity"/>
    <property type="evidence" value="ECO:0007669"/>
    <property type="project" value="UniProtKB-ARBA"/>
</dbReference>
<evidence type="ECO:0000313" key="4">
    <source>
        <dbReference type="Proteomes" id="UP000315647"/>
    </source>
</evidence>
<dbReference type="SUPFAM" id="SSF53187">
    <property type="entry name" value="Zn-dependent exopeptidases"/>
    <property type="match status" value="1"/>
</dbReference>
<dbReference type="InterPro" id="IPR002933">
    <property type="entry name" value="Peptidase_M20"/>
</dbReference>
<keyword evidence="2" id="KW-0479">Metal-binding</keyword>
<dbReference type="SUPFAM" id="SSF55031">
    <property type="entry name" value="Bacterial exopeptidase dimerisation domain"/>
    <property type="match status" value="1"/>
</dbReference>
<keyword evidence="1 3" id="KW-0378">Hydrolase</keyword>
<dbReference type="Gene3D" id="3.40.630.10">
    <property type="entry name" value="Zn peptidases"/>
    <property type="match status" value="1"/>
</dbReference>
<sequence>MAQLDAKQFEQIVSFRRAVHAEPELSWHEHKTADRIAAFLDNLGISYRRGLAGTGIVAELPGENDLPCVALRADMDALPIQEETGLAFSSQVPGVMHACGHDGHSSMLLGAAALLVREKHRPAPIRFLFQPAEETGNGAKAMIEDGALDNVALIFGGHLDRHFTAGTVAVTDGPVNASSDQFHIKIQGQGGHAARPHEAIDSVVVGSLLVMALQTIVSREVNPAHPSVVTVGHFNAGSAPNVIASTAQLDGSIRAQEQSVRESLQQSIKRIAHSIGDLHNAQIDVSIDLGTPPLSNPPDIAELAREAVRGSLGDSALKKLEIANMGGEDFAYYMEKIPGCYVRFGSVLAGKEGFPAHSSRFDFDEQALHVGATYYHAVALAAGHHLVEQ</sequence>
<feature type="binding site" evidence="2">
    <location>
        <position position="99"/>
    </location>
    <ligand>
        <name>Mn(2+)</name>
        <dbReference type="ChEBI" id="CHEBI:29035"/>
        <label>2</label>
    </ligand>
</feature>
<dbReference type="PANTHER" id="PTHR11014">
    <property type="entry name" value="PEPTIDASE M20 FAMILY MEMBER"/>
    <property type="match status" value="1"/>
</dbReference>
<dbReference type="PANTHER" id="PTHR11014:SF63">
    <property type="entry name" value="METALLOPEPTIDASE, PUTATIVE (AFU_ORTHOLOGUE AFUA_6G09600)-RELATED"/>
    <property type="match status" value="1"/>
</dbReference>
<evidence type="ECO:0000256" key="2">
    <source>
        <dbReference type="PIRSR" id="PIRSR005962-1"/>
    </source>
</evidence>
<dbReference type="InterPro" id="IPR017439">
    <property type="entry name" value="Amidohydrolase"/>
</dbReference>
<dbReference type="Gene3D" id="3.30.70.360">
    <property type="match status" value="1"/>
</dbReference>
<dbReference type="GO" id="GO:0046872">
    <property type="term" value="F:metal ion binding"/>
    <property type="evidence" value="ECO:0007669"/>
    <property type="project" value="UniProtKB-KW"/>
</dbReference>
<dbReference type="Proteomes" id="UP000315647">
    <property type="component" value="Chromosome"/>
</dbReference>
<proteinExistence type="predicted"/>
<dbReference type="CDD" id="cd03886">
    <property type="entry name" value="M20_Acy1"/>
    <property type="match status" value="1"/>
</dbReference>
<dbReference type="PIRSF" id="PIRSF005962">
    <property type="entry name" value="Pept_M20D_amidohydro"/>
    <property type="match status" value="1"/>
</dbReference>
<protein>
    <submittedName>
        <fullName evidence="3">Putative hydrolase YxeP</fullName>
        <ecNumber evidence="3">3.-.-.-</ecNumber>
    </submittedName>
</protein>
<dbReference type="AlphaFoldDB" id="A0A518A6W4"/>
<gene>
    <name evidence="3" type="primary">yxeP_2</name>
    <name evidence="3" type="ORF">Enr10x_19260</name>
</gene>
<dbReference type="EC" id="3.-.-.-" evidence="3"/>
<dbReference type="NCBIfam" id="TIGR01891">
    <property type="entry name" value="amidohydrolases"/>
    <property type="match status" value="1"/>
</dbReference>
<comment type="cofactor">
    <cofactor evidence="2">
        <name>Mn(2+)</name>
        <dbReference type="ChEBI" id="CHEBI:29035"/>
    </cofactor>
    <text evidence="2">The Mn(2+) ion enhances activity.</text>
</comment>
<reference evidence="3 4" key="1">
    <citation type="submission" date="2019-03" db="EMBL/GenBank/DDBJ databases">
        <title>Deep-cultivation of Planctomycetes and their phenomic and genomic characterization uncovers novel biology.</title>
        <authorList>
            <person name="Wiegand S."/>
            <person name="Jogler M."/>
            <person name="Boedeker C."/>
            <person name="Pinto D."/>
            <person name="Vollmers J."/>
            <person name="Rivas-Marin E."/>
            <person name="Kohn T."/>
            <person name="Peeters S.H."/>
            <person name="Heuer A."/>
            <person name="Rast P."/>
            <person name="Oberbeckmann S."/>
            <person name="Bunk B."/>
            <person name="Jeske O."/>
            <person name="Meyerdierks A."/>
            <person name="Storesund J.E."/>
            <person name="Kallscheuer N."/>
            <person name="Luecker S."/>
            <person name="Lage O.M."/>
            <person name="Pohl T."/>
            <person name="Merkel B.J."/>
            <person name="Hornburger P."/>
            <person name="Mueller R.-W."/>
            <person name="Bruemmer F."/>
            <person name="Labrenz M."/>
            <person name="Spormann A.M."/>
            <person name="Op den Camp H."/>
            <person name="Overmann J."/>
            <person name="Amann R."/>
            <person name="Jetten M.S.M."/>
            <person name="Mascher T."/>
            <person name="Medema M.H."/>
            <person name="Devos D.P."/>
            <person name="Kaster A.-K."/>
            <person name="Ovreas L."/>
            <person name="Rohde M."/>
            <person name="Galperin M.Y."/>
            <person name="Jogler C."/>
        </authorList>
    </citation>
    <scope>NUCLEOTIDE SEQUENCE [LARGE SCALE GENOMIC DNA]</scope>
    <source>
        <strain evidence="3 4">Enr10</strain>
    </source>
</reference>
<dbReference type="Pfam" id="PF01546">
    <property type="entry name" value="Peptidase_M20"/>
    <property type="match status" value="1"/>
</dbReference>
<dbReference type="EMBL" id="CP037421">
    <property type="protein sequence ID" value="QDT26621.1"/>
    <property type="molecule type" value="Genomic_DNA"/>
</dbReference>
<feature type="binding site" evidence="2">
    <location>
        <position position="134"/>
    </location>
    <ligand>
        <name>Mn(2+)</name>
        <dbReference type="ChEBI" id="CHEBI:29035"/>
        <label>2</label>
    </ligand>
</feature>
<keyword evidence="4" id="KW-1185">Reference proteome</keyword>